<dbReference type="VEuPathDB" id="VectorBase:AFAF016793"/>
<dbReference type="EnsemblMetazoa" id="AFAF016793-RA">
    <property type="protein sequence ID" value="AFAF016793-PA"/>
    <property type="gene ID" value="AFAF016793"/>
</dbReference>
<organism evidence="1 2">
    <name type="scientific">Anopheles farauti</name>
    <dbReference type="NCBI Taxonomy" id="69004"/>
    <lineage>
        <taxon>Eukaryota</taxon>
        <taxon>Metazoa</taxon>
        <taxon>Ecdysozoa</taxon>
        <taxon>Arthropoda</taxon>
        <taxon>Hexapoda</taxon>
        <taxon>Insecta</taxon>
        <taxon>Pterygota</taxon>
        <taxon>Neoptera</taxon>
        <taxon>Endopterygota</taxon>
        <taxon>Diptera</taxon>
        <taxon>Nematocera</taxon>
        <taxon>Culicoidea</taxon>
        <taxon>Culicidae</taxon>
        <taxon>Anophelinae</taxon>
        <taxon>Anopheles</taxon>
    </lineage>
</organism>
<evidence type="ECO:0000313" key="1">
    <source>
        <dbReference type="EnsemblMetazoa" id="AFAF016793-PA"/>
    </source>
</evidence>
<protein>
    <submittedName>
        <fullName evidence="1">Uncharacterized protein</fullName>
    </submittedName>
</protein>
<name>A0A182QTX7_9DIPT</name>
<reference evidence="1" key="2">
    <citation type="submission" date="2020-05" db="UniProtKB">
        <authorList>
            <consortium name="EnsemblMetazoa"/>
        </authorList>
    </citation>
    <scope>IDENTIFICATION</scope>
    <source>
        <strain evidence="1">FAR1</strain>
    </source>
</reference>
<reference evidence="2" key="1">
    <citation type="submission" date="2014-01" db="EMBL/GenBank/DDBJ databases">
        <title>The Genome Sequence of Anopheles farauti FAR1 (V2).</title>
        <authorList>
            <consortium name="The Broad Institute Genomics Platform"/>
            <person name="Neafsey D.E."/>
            <person name="Besansky N."/>
            <person name="Howell P."/>
            <person name="Walton C."/>
            <person name="Young S.K."/>
            <person name="Zeng Q."/>
            <person name="Gargeya S."/>
            <person name="Fitzgerald M."/>
            <person name="Haas B."/>
            <person name="Abouelleil A."/>
            <person name="Allen A.W."/>
            <person name="Alvarado L."/>
            <person name="Arachchi H.M."/>
            <person name="Berlin A.M."/>
            <person name="Chapman S.B."/>
            <person name="Gainer-Dewar J."/>
            <person name="Goldberg J."/>
            <person name="Griggs A."/>
            <person name="Gujja S."/>
            <person name="Hansen M."/>
            <person name="Howarth C."/>
            <person name="Imamovic A."/>
            <person name="Ireland A."/>
            <person name="Larimer J."/>
            <person name="McCowan C."/>
            <person name="Murphy C."/>
            <person name="Pearson M."/>
            <person name="Poon T.W."/>
            <person name="Priest M."/>
            <person name="Roberts A."/>
            <person name="Saif S."/>
            <person name="Shea T."/>
            <person name="Sisk P."/>
            <person name="Sykes S."/>
            <person name="Wortman J."/>
            <person name="Nusbaum C."/>
            <person name="Birren B."/>
        </authorList>
    </citation>
    <scope>NUCLEOTIDE SEQUENCE [LARGE SCALE GENOMIC DNA]</scope>
    <source>
        <strain evidence="2">FAR1</strain>
    </source>
</reference>
<keyword evidence="2" id="KW-1185">Reference proteome</keyword>
<sequence length="203" mass="24294">MARMRYGVIGWGSLPPSNHPATATHLGVRWMWWWATVGDGCTSGELMLLCRRMLRDVHHVQILRVVLLRCRRDVLVDRRHDLLRYDRAHLYRVRCRLLMVHGRVSRWATAGRRWLRSRMVLLVRLTRRRCGRGRRRRQILHLGRLRRIVEAILLVEWRSRLEGLRMDGRSVRSSDHLQRVGRHQRLPGGGRYLHLRRTDRDCT</sequence>
<accession>A0A182QTX7</accession>
<evidence type="ECO:0000313" key="2">
    <source>
        <dbReference type="Proteomes" id="UP000075886"/>
    </source>
</evidence>
<dbReference type="EMBL" id="AXCN02000044">
    <property type="status" value="NOT_ANNOTATED_CDS"/>
    <property type="molecule type" value="Genomic_DNA"/>
</dbReference>
<dbReference type="Proteomes" id="UP000075886">
    <property type="component" value="Unassembled WGS sequence"/>
</dbReference>
<dbReference type="AlphaFoldDB" id="A0A182QTX7"/>
<proteinExistence type="predicted"/>